<dbReference type="Proteomes" id="UP001524383">
    <property type="component" value="Unassembled WGS sequence"/>
</dbReference>
<dbReference type="Pfam" id="PF16927">
    <property type="entry name" value="HisKA_7TM"/>
    <property type="match status" value="1"/>
</dbReference>
<keyword evidence="1" id="KW-0812">Transmembrane</keyword>
<gene>
    <name evidence="3" type="ORF">FTO68_08740</name>
</gene>
<organism evidence="3 4">
    <name type="scientific">Methanocalculus taiwanensis</name>
    <dbReference type="NCBI Taxonomy" id="106207"/>
    <lineage>
        <taxon>Archaea</taxon>
        <taxon>Methanobacteriati</taxon>
        <taxon>Methanobacteriota</taxon>
        <taxon>Stenosarchaea group</taxon>
        <taxon>Methanomicrobia</taxon>
        <taxon>Methanomicrobiales</taxon>
        <taxon>Methanocalculaceae</taxon>
        <taxon>Methanocalculus</taxon>
    </lineage>
</organism>
<accession>A0ABD4TLI5</accession>
<feature type="transmembrane region" description="Helical" evidence="1">
    <location>
        <begin position="69"/>
        <end position="94"/>
    </location>
</feature>
<dbReference type="AlphaFoldDB" id="A0ABD4TLI5"/>
<proteinExistence type="predicted"/>
<feature type="transmembrane region" description="Helical" evidence="1">
    <location>
        <begin position="6"/>
        <end position="30"/>
    </location>
</feature>
<evidence type="ECO:0000259" key="2">
    <source>
        <dbReference type="Pfam" id="PF16927"/>
    </source>
</evidence>
<dbReference type="EMBL" id="VOTZ01000018">
    <property type="protein sequence ID" value="MCQ1539064.1"/>
    <property type="molecule type" value="Genomic_DNA"/>
</dbReference>
<dbReference type="InterPro" id="IPR031621">
    <property type="entry name" value="HisKA_7TM"/>
</dbReference>
<sequence length="136" mass="15109">MGICLMILQLTPFAIIYLVTIAIGLYLFHLAKDIPFTPGRKLVRLVIVGTIILNGMYVLQLLVIDPGVFLISILIGIMGIYMIISALLLFALSYTGREQYVNPRAFVLLMVPPLLILSAVATNQYFSLFVTGQLYL</sequence>
<keyword evidence="1" id="KW-1133">Transmembrane helix</keyword>
<feature type="transmembrane region" description="Helical" evidence="1">
    <location>
        <begin position="42"/>
        <end position="63"/>
    </location>
</feature>
<feature type="domain" description="Histidine kinase N-terminal 7TM region" evidence="2">
    <location>
        <begin position="17"/>
        <end position="131"/>
    </location>
</feature>
<comment type="caution">
    <text evidence="3">The sequence shown here is derived from an EMBL/GenBank/DDBJ whole genome shotgun (WGS) entry which is preliminary data.</text>
</comment>
<evidence type="ECO:0000256" key="1">
    <source>
        <dbReference type="SAM" id="Phobius"/>
    </source>
</evidence>
<protein>
    <recommendedName>
        <fullName evidence="2">Histidine kinase N-terminal 7TM region domain-containing protein</fullName>
    </recommendedName>
</protein>
<evidence type="ECO:0000313" key="3">
    <source>
        <dbReference type="EMBL" id="MCQ1539064.1"/>
    </source>
</evidence>
<evidence type="ECO:0000313" key="4">
    <source>
        <dbReference type="Proteomes" id="UP001524383"/>
    </source>
</evidence>
<reference evidence="3 4" key="1">
    <citation type="submission" date="2019-08" db="EMBL/GenBank/DDBJ databases">
        <authorList>
            <person name="Chen S.-C."/>
            <person name="Lai M.-C."/>
            <person name="You Y.-T."/>
        </authorList>
    </citation>
    <scope>NUCLEOTIDE SEQUENCE [LARGE SCALE GENOMIC DNA]</scope>
    <source>
        <strain evidence="3 4">P2F9704a</strain>
    </source>
</reference>
<keyword evidence="4" id="KW-1185">Reference proteome</keyword>
<keyword evidence="1" id="KW-0472">Membrane</keyword>
<name>A0ABD4TLI5_9EURY</name>
<feature type="transmembrane region" description="Helical" evidence="1">
    <location>
        <begin position="106"/>
        <end position="126"/>
    </location>
</feature>